<keyword evidence="2 5" id="KW-0012">Acyltransferase</keyword>
<feature type="domain" description="Phospholipid/glycerol acyltransferase" evidence="4">
    <location>
        <begin position="47"/>
        <end position="161"/>
    </location>
</feature>
<dbReference type="GO" id="GO:0016746">
    <property type="term" value="F:acyltransferase activity"/>
    <property type="evidence" value="ECO:0007669"/>
    <property type="project" value="UniProtKB-KW"/>
</dbReference>
<dbReference type="InterPro" id="IPR002123">
    <property type="entry name" value="Plipid/glycerol_acylTrfase"/>
</dbReference>
<keyword evidence="1" id="KW-0808">Transferase</keyword>
<dbReference type="Pfam" id="PF01553">
    <property type="entry name" value="Acyltransferase"/>
    <property type="match status" value="1"/>
</dbReference>
<accession>A0ABN2PI58</accession>
<dbReference type="EMBL" id="BAAAMY010000005">
    <property type="protein sequence ID" value="GAA1921766.1"/>
    <property type="molecule type" value="Genomic_DNA"/>
</dbReference>
<dbReference type="CDD" id="cd07989">
    <property type="entry name" value="LPLAT_AGPAT-like"/>
    <property type="match status" value="1"/>
</dbReference>
<dbReference type="PANTHER" id="PTHR10434">
    <property type="entry name" value="1-ACYL-SN-GLYCEROL-3-PHOSPHATE ACYLTRANSFERASE"/>
    <property type="match status" value="1"/>
</dbReference>
<feature type="region of interest" description="Disordered" evidence="3">
    <location>
        <begin position="265"/>
        <end position="284"/>
    </location>
</feature>
<dbReference type="PANTHER" id="PTHR10434:SF55">
    <property type="entry name" value="POSSIBLE ACYLTRANSFERASE"/>
    <property type="match status" value="1"/>
</dbReference>
<protein>
    <submittedName>
        <fullName evidence="5">Lysophospholipid acyltransferase family protein</fullName>
    </submittedName>
</protein>
<evidence type="ECO:0000256" key="2">
    <source>
        <dbReference type="ARBA" id="ARBA00023315"/>
    </source>
</evidence>
<evidence type="ECO:0000313" key="6">
    <source>
        <dbReference type="Proteomes" id="UP001501612"/>
    </source>
</evidence>
<dbReference type="SMART" id="SM00563">
    <property type="entry name" value="PlsC"/>
    <property type="match status" value="1"/>
</dbReference>
<dbReference type="Proteomes" id="UP001501612">
    <property type="component" value="Unassembled WGS sequence"/>
</dbReference>
<dbReference type="SUPFAM" id="SSF69593">
    <property type="entry name" value="Glycerol-3-phosphate (1)-acyltransferase"/>
    <property type="match status" value="1"/>
</dbReference>
<reference evidence="5 6" key="1">
    <citation type="journal article" date="2019" name="Int. J. Syst. Evol. Microbiol.">
        <title>The Global Catalogue of Microorganisms (GCM) 10K type strain sequencing project: providing services to taxonomists for standard genome sequencing and annotation.</title>
        <authorList>
            <consortium name="The Broad Institute Genomics Platform"/>
            <consortium name="The Broad Institute Genome Sequencing Center for Infectious Disease"/>
            <person name="Wu L."/>
            <person name="Ma J."/>
        </authorList>
    </citation>
    <scope>NUCLEOTIDE SEQUENCE [LARGE SCALE GENOMIC DNA]</scope>
    <source>
        <strain evidence="5 6">JCM 14046</strain>
    </source>
</reference>
<keyword evidence="6" id="KW-1185">Reference proteome</keyword>
<gene>
    <name evidence="5" type="ORF">GCM10009737_24050</name>
</gene>
<proteinExistence type="predicted"/>
<sequence>MAAPARLVPPRDPWHDAALLVGAAGLRAWGIEVRTRGVVHVPRSGPVVLAPTHVAYPDFVVLQKSVLPAGRRLRYLCRGEVWSSRVAGRALDRMRHVPVDRSAPAAAYLAARRLLEAGEAVGVFPEAGVSTAYVVRPLMRGAAALALETGAPLLPVGIWGTQRLWPVAPAEDGSPGRPDRTRGRVVDVRIDAPLVPRPDDDATSLTIRLGRRLAALLADLQALPHHQPRPGEDARWHPAHLGGRAHTRAEVSAWERVPRAAVPVAWGPPPETVGSPAGALGRPD</sequence>
<evidence type="ECO:0000313" key="5">
    <source>
        <dbReference type="EMBL" id="GAA1921766.1"/>
    </source>
</evidence>
<organism evidence="5 6">
    <name type="scientific">Nocardioides lentus</name>
    <dbReference type="NCBI Taxonomy" id="338077"/>
    <lineage>
        <taxon>Bacteria</taxon>
        <taxon>Bacillati</taxon>
        <taxon>Actinomycetota</taxon>
        <taxon>Actinomycetes</taxon>
        <taxon>Propionibacteriales</taxon>
        <taxon>Nocardioidaceae</taxon>
        <taxon>Nocardioides</taxon>
    </lineage>
</organism>
<evidence type="ECO:0000256" key="1">
    <source>
        <dbReference type="ARBA" id="ARBA00022679"/>
    </source>
</evidence>
<evidence type="ECO:0000259" key="4">
    <source>
        <dbReference type="SMART" id="SM00563"/>
    </source>
</evidence>
<dbReference type="RefSeq" id="WP_344007489.1">
    <property type="nucleotide sequence ID" value="NZ_BAAAMY010000005.1"/>
</dbReference>
<evidence type="ECO:0000256" key="3">
    <source>
        <dbReference type="SAM" id="MobiDB-lite"/>
    </source>
</evidence>
<comment type="caution">
    <text evidence="5">The sequence shown here is derived from an EMBL/GenBank/DDBJ whole genome shotgun (WGS) entry which is preliminary data.</text>
</comment>
<name>A0ABN2PI58_9ACTN</name>